<evidence type="ECO:0000313" key="5">
    <source>
        <dbReference type="WBParaSite" id="maker-uti_cns_0045981-snap-gene-1.7-mRNA-1"/>
    </source>
</evidence>
<accession>A0A1I8J6J1</accession>
<dbReference type="Proteomes" id="UP000095280">
    <property type="component" value="Unplaced"/>
</dbReference>
<dbReference type="WBParaSite" id="maker-uti_cns_0045981-snap-gene-1.7-mRNA-1">
    <property type="protein sequence ID" value="maker-uti_cns_0045981-snap-gene-1.7-mRNA-1"/>
    <property type="gene ID" value="maker-uti_cns_0045981-snap-gene-1.7"/>
</dbReference>
<dbReference type="WBParaSite" id="maker-uti_cns_0000632-snap-gene-0.5-mRNA-1">
    <property type="protein sequence ID" value="maker-uti_cns_0000632-snap-gene-0.5-mRNA-1"/>
    <property type="gene ID" value="maker-uti_cns_0000632-snap-gene-0.5"/>
</dbReference>
<evidence type="ECO:0000313" key="3">
    <source>
        <dbReference type="WBParaSite" id="maker-uti_cns_0000632-snap-gene-0.5-mRNA-1"/>
    </source>
</evidence>
<reference evidence="3 4" key="1">
    <citation type="submission" date="2016-11" db="UniProtKB">
        <authorList>
            <consortium name="WormBaseParasite"/>
        </authorList>
    </citation>
    <scope>IDENTIFICATION</scope>
</reference>
<protein>
    <submittedName>
        <fullName evidence="3 4">Polyprotein</fullName>
    </submittedName>
</protein>
<feature type="region of interest" description="Disordered" evidence="1">
    <location>
        <begin position="1"/>
        <end position="48"/>
    </location>
</feature>
<proteinExistence type="predicted"/>
<dbReference type="WBParaSite" id="maker-uti_cns_0045485-snap-gene-2.5-mRNA-1">
    <property type="protein sequence ID" value="maker-uti_cns_0045485-snap-gene-2.5-mRNA-1"/>
    <property type="gene ID" value="maker-uti_cns_0045485-snap-gene-2.5"/>
</dbReference>
<keyword evidence="2" id="KW-1185">Reference proteome</keyword>
<name>A0A1I8J6J1_9PLAT</name>
<dbReference type="AlphaFoldDB" id="A0A1I8J6J1"/>
<feature type="compositionally biased region" description="Polar residues" evidence="1">
    <location>
        <begin position="1"/>
        <end position="11"/>
    </location>
</feature>
<feature type="compositionally biased region" description="Polar residues" evidence="1">
    <location>
        <begin position="36"/>
        <end position="48"/>
    </location>
</feature>
<sequence>KPAVQVQPQKSQEVETKPAIAQDQADEALPREPPRSTESFDQASNSRLNSAYGNETECIYTALVPKANGKFNADILQETSGASTRPISDCTEYIEIVSDGPLIDAENG</sequence>
<evidence type="ECO:0000256" key="1">
    <source>
        <dbReference type="SAM" id="MobiDB-lite"/>
    </source>
</evidence>
<evidence type="ECO:0000313" key="2">
    <source>
        <dbReference type="Proteomes" id="UP000095280"/>
    </source>
</evidence>
<evidence type="ECO:0000313" key="4">
    <source>
        <dbReference type="WBParaSite" id="maker-uti_cns_0045485-snap-gene-2.5-mRNA-1"/>
    </source>
</evidence>
<organism evidence="2 5">
    <name type="scientific">Macrostomum lignano</name>
    <dbReference type="NCBI Taxonomy" id="282301"/>
    <lineage>
        <taxon>Eukaryota</taxon>
        <taxon>Metazoa</taxon>
        <taxon>Spiralia</taxon>
        <taxon>Lophotrochozoa</taxon>
        <taxon>Platyhelminthes</taxon>
        <taxon>Rhabditophora</taxon>
        <taxon>Macrostomorpha</taxon>
        <taxon>Macrostomida</taxon>
        <taxon>Macrostomidae</taxon>
        <taxon>Macrostomum</taxon>
    </lineage>
</organism>